<proteinExistence type="evidence at transcript level"/>
<dbReference type="OMA" id="PKLIPRC"/>
<dbReference type="EMBL" id="BT124247">
    <property type="protein sequence ID" value="ADE77512.1"/>
    <property type="molecule type" value="mRNA"/>
</dbReference>
<evidence type="ECO:0000256" key="1">
    <source>
        <dbReference type="SAM" id="MobiDB-lite"/>
    </source>
</evidence>
<accession>D5AD93</accession>
<dbReference type="AlphaFoldDB" id="D5AD93"/>
<feature type="region of interest" description="Disordered" evidence="1">
    <location>
        <begin position="88"/>
        <end position="111"/>
    </location>
</feature>
<organism evidence="3">
    <name type="scientific">Picea sitchensis</name>
    <name type="common">Sitka spruce</name>
    <name type="synonym">Pinus sitchensis</name>
    <dbReference type="NCBI Taxonomy" id="3332"/>
    <lineage>
        <taxon>Eukaryota</taxon>
        <taxon>Viridiplantae</taxon>
        <taxon>Streptophyta</taxon>
        <taxon>Embryophyta</taxon>
        <taxon>Tracheophyta</taxon>
        <taxon>Spermatophyta</taxon>
        <taxon>Pinopsida</taxon>
        <taxon>Pinidae</taxon>
        <taxon>Conifers I</taxon>
        <taxon>Pinales</taxon>
        <taxon>Pinaceae</taxon>
        <taxon>Picea</taxon>
    </lineage>
</organism>
<protein>
    <recommendedName>
        <fullName evidence="2">DUF7811 domain-containing protein</fullName>
    </recommendedName>
</protein>
<dbReference type="Pfam" id="PF25103">
    <property type="entry name" value="DUF7811"/>
    <property type="match status" value="1"/>
</dbReference>
<feature type="domain" description="DUF7811" evidence="2">
    <location>
        <begin position="171"/>
        <end position="290"/>
    </location>
</feature>
<dbReference type="InterPro" id="IPR056713">
    <property type="entry name" value="DUF7811"/>
</dbReference>
<evidence type="ECO:0000313" key="3">
    <source>
        <dbReference type="EMBL" id="ADE77512.1"/>
    </source>
</evidence>
<dbReference type="PANTHER" id="PTHR36739">
    <property type="entry name" value="D-TAGATOSE-1,6-BISPHOSPHATE ALDOLASE SUBUNIT"/>
    <property type="match status" value="1"/>
</dbReference>
<sequence length="291" mass="32257">MGYTPSFCLLSFSSSAGHCRIPYIAAADVNVSSNIEKGAPKLIPRCSSMPRSRDRNDNYHVYSNPWGLSCIVLRLQFHGSNSIISTSLNGGGTRRGRRREVRACSGRRGEEDDEFGLYPWDSSSSLPDDLQWVQEDTITLFTSDGLMRIGGSVVPRRISPSDKDQGILGASHRYQRFQEENYMDPNQGLCLGAIFDIAATNGLDLGRRLCIFGFCRSIEMLSDVVEDTVLEQGGEVVAAEKESKGGLHEKLRMTVAVPLLWGIPPAADRLRFAVRTGGGIVEKVYWQWDFI</sequence>
<reference evidence="3" key="1">
    <citation type="submission" date="2010-04" db="EMBL/GenBank/DDBJ databases">
        <authorList>
            <person name="Reid K.E."/>
            <person name="Liao N."/>
            <person name="Chan S."/>
            <person name="Docking R."/>
            <person name="Taylor G."/>
            <person name="Moore R."/>
            <person name="Mayo M."/>
            <person name="Munro S."/>
            <person name="King J."/>
            <person name="Yanchuk A."/>
            <person name="Holt R."/>
            <person name="Jones S."/>
            <person name="Marra M."/>
            <person name="Ritland C.E."/>
            <person name="Ritland K."/>
            <person name="Bohlmann J."/>
        </authorList>
    </citation>
    <scope>NUCLEOTIDE SEQUENCE</scope>
    <source>
        <tissue evidence="3">Bud</tissue>
    </source>
</reference>
<dbReference type="PANTHER" id="PTHR36739:SF1">
    <property type="entry name" value="D-TAGATOSE-1,6-BISPHOSPHATE ALDOLASE SUBUNIT"/>
    <property type="match status" value="1"/>
</dbReference>
<evidence type="ECO:0000259" key="2">
    <source>
        <dbReference type="Pfam" id="PF25103"/>
    </source>
</evidence>
<name>D5AD93_PICSI</name>